<name>Q11MU6_CHESB</name>
<keyword evidence="1" id="KW-0472">Membrane</keyword>
<sequence length="69" mass="7560">MPSDISAVGLADRLRFLCTVYDPKTGRYRTDYAIYIGVGTGGLSLVLMACVIVRTWRSNRRFARAGSGS</sequence>
<dbReference type="HOGENOM" id="CLU_2768286_0_0_5"/>
<organism evidence="2">
    <name type="scientific">Chelativorans sp. (strain BNC1)</name>
    <dbReference type="NCBI Taxonomy" id="266779"/>
    <lineage>
        <taxon>Bacteria</taxon>
        <taxon>Pseudomonadati</taxon>
        <taxon>Pseudomonadota</taxon>
        <taxon>Alphaproteobacteria</taxon>
        <taxon>Hyphomicrobiales</taxon>
        <taxon>Phyllobacteriaceae</taxon>
        <taxon>Chelativorans</taxon>
    </lineage>
</organism>
<keyword evidence="1" id="KW-0812">Transmembrane</keyword>
<dbReference type="AlphaFoldDB" id="Q11MU6"/>
<evidence type="ECO:0000313" key="2">
    <source>
        <dbReference type="EMBL" id="ABG61273.1"/>
    </source>
</evidence>
<protein>
    <submittedName>
        <fullName evidence="2">Uncharacterized protein SCO1/SenC/PrrC</fullName>
    </submittedName>
</protein>
<accession>Q11MU6</accession>
<geneLocation type="plasmid" evidence="2">
    <name>1</name>
</geneLocation>
<keyword evidence="1" id="KW-1133">Transmembrane helix</keyword>
<keyword evidence="2" id="KW-0614">Plasmid</keyword>
<reference evidence="2" key="1">
    <citation type="submission" date="2006-06" db="EMBL/GenBank/DDBJ databases">
        <title>Complete sequence of Plasmid 1 of Chelativorans sp. BNC1.</title>
        <authorList>
            <consortium name="US DOE Joint Genome Institute"/>
            <person name="Copeland A."/>
            <person name="Lucas S."/>
            <person name="Lapidus A."/>
            <person name="Barry K."/>
            <person name="Detter J.C."/>
            <person name="Glavina del Rio T."/>
            <person name="Hammon N."/>
            <person name="Israni S."/>
            <person name="Dalin E."/>
            <person name="Tice H."/>
            <person name="Pitluck S."/>
            <person name="Chertkov O."/>
            <person name="Brettin T."/>
            <person name="Bruce D."/>
            <person name="Han C."/>
            <person name="Tapia R."/>
            <person name="Gilna P."/>
            <person name="Schmutz J."/>
            <person name="Larimer F."/>
            <person name="Land M."/>
            <person name="Hauser L."/>
            <person name="Kyrpides N."/>
            <person name="Mikhailova N."/>
            <person name="Richardson P."/>
        </authorList>
    </citation>
    <scope>NUCLEOTIDE SEQUENCE</scope>
    <source>
        <strain evidence="2">BNC1</strain>
        <plasmid evidence="2">1</plasmid>
    </source>
</reference>
<proteinExistence type="predicted"/>
<gene>
    <name evidence="2" type="ordered locus">Meso_4303</name>
</gene>
<dbReference type="KEGG" id="mes:Meso_4303"/>
<feature type="transmembrane region" description="Helical" evidence="1">
    <location>
        <begin position="32"/>
        <end position="53"/>
    </location>
</feature>
<dbReference type="EMBL" id="CP000389">
    <property type="protein sequence ID" value="ABG61273.1"/>
    <property type="molecule type" value="Genomic_DNA"/>
</dbReference>
<evidence type="ECO:0000256" key="1">
    <source>
        <dbReference type="SAM" id="Phobius"/>
    </source>
</evidence>